<comment type="PTM">
    <text evidence="3">4'-phosphopantetheine is transferred from CoA to a specific serine of apo-DCP.</text>
</comment>
<dbReference type="HAMAP" id="MF_00565">
    <property type="entry name" value="DltC"/>
    <property type="match status" value="1"/>
</dbReference>
<gene>
    <name evidence="3 5" type="primary">dltC</name>
    <name evidence="5" type="ORF">HGO97_005550</name>
</gene>
<evidence type="ECO:0000313" key="5">
    <source>
        <dbReference type="EMBL" id="MBU3875281.1"/>
    </source>
</evidence>
<evidence type="ECO:0000313" key="6">
    <source>
        <dbReference type="Proteomes" id="UP000723714"/>
    </source>
</evidence>
<comment type="similarity">
    <text evidence="3">Belongs to the DltC family.</text>
</comment>
<comment type="pathway">
    <text evidence="3">Cell wall biogenesis; lipoteichoic acid biosynthesis.</text>
</comment>
<dbReference type="NCBIfam" id="NF003464">
    <property type="entry name" value="PRK05087.1"/>
    <property type="match status" value="1"/>
</dbReference>
<keyword evidence="6" id="KW-1185">Reference proteome</keyword>
<dbReference type="NCBIfam" id="TIGR01688">
    <property type="entry name" value="dltC"/>
    <property type="match status" value="1"/>
</dbReference>
<evidence type="ECO:0000259" key="4">
    <source>
        <dbReference type="PROSITE" id="PS50075"/>
    </source>
</evidence>
<keyword evidence="3" id="KW-0961">Cell wall biogenesis/degradation</keyword>
<comment type="function">
    <text evidence="3">Carrier protein involved in the D-alanylation of lipoteichoic acid (LTA). The loading of thioester-linked D-alanine onto DltC is catalyzed by D-alanine--D-alanyl carrier protein ligase DltA. The DltC-carried D-alanyl group is further transferred to cell membrane phosphatidylglycerol (PG) by forming an ester bond, probably catalyzed by DltD. D-alanylation of LTA plays an important role in modulating the properties of the cell wall in Gram-positive bacteria, influencing the net charge of the cell wall.</text>
</comment>
<comment type="subcellular location">
    <subcellularLocation>
        <location evidence="3">Cytoplasm</location>
    </subcellularLocation>
</comment>
<dbReference type="Pfam" id="PF00550">
    <property type="entry name" value="PP-binding"/>
    <property type="match status" value="1"/>
</dbReference>
<dbReference type="InterPro" id="IPR003230">
    <property type="entry name" value="DltC"/>
</dbReference>
<accession>A0ABS6D1B8</accession>
<keyword evidence="3" id="KW-0963">Cytoplasm</keyword>
<dbReference type="InterPro" id="IPR009081">
    <property type="entry name" value="PP-bd_ACP"/>
</dbReference>
<name>A0ABS6D1B8_9FIRM</name>
<keyword evidence="2 3" id="KW-0597">Phosphoprotein</keyword>
<evidence type="ECO:0000256" key="3">
    <source>
        <dbReference type="HAMAP-Rule" id="MF_00565"/>
    </source>
</evidence>
<reference evidence="5 6" key="1">
    <citation type="submission" date="2021-06" db="EMBL/GenBank/DDBJ databases">
        <title>Faecalicatena sp. nov. isolated from porcine feces.</title>
        <authorList>
            <person name="Oh B.S."/>
            <person name="Lee J.H."/>
        </authorList>
    </citation>
    <scope>NUCLEOTIDE SEQUENCE [LARGE SCALE GENOMIC DNA]</scope>
    <source>
        <strain evidence="5 6">AGMB00832</strain>
    </source>
</reference>
<organism evidence="5 6">
    <name type="scientific">Faecalicatena faecalis</name>
    <dbReference type="NCBI Taxonomy" id="2726362"/>
    <lineage>
        <taxon>Bacteria</taxon>
        <taxon>Bacillati</taxon>
        <taxon>Bacillota</taxon>
        <taxon>Clostridia</taxon>
        <taxon>Lachnospirales</taxon>
        <taxon>Lachnospiraceae</taxon>
        <taxon>Faecalicatena</taxon>
    </lineage>
</organism>
<protein>
    <recommendedName>
        <fullName evidence="3">D-alanyl carrier protein</fullName>
        <shortName evidence="3">DCP</shortName>
    </recommendedName>
    <alternativeName>
        <fullName evidence="3">D-alanine--poly(phosphoribitol) ligase subunit 2</fullName>
    </alternativeName>
</protein>
<keyword evidence="5" id="KW-0436">Ligase</keyword>
<feature type="modified residue" description="O-(pantetheine 4'-phosphoryl)serine" evidence="3">
    <location>
        <position position="34"/>
    </location>
</feature>
<keyword evidence="1 3" id="KW-0596">Phosphopantetheine</keyword>
<dbReference type="RefSeq" id="WP_216240191.1">
    <property type="nucleotide sequence ID" value="NZ_JABACJ020000003.1"/>
</dbReference>
<proteinExistence type="inferred from homology"/>
<evidence type="ECO:0000256" key="2">
    <source>
        <dbReference type="ARBA" id="ARBA00022553"/>
    </source>
</evidence>
<comment type="caution">
    <text evidence="5">The sequence shown here is derived from an EMBL/GenBank/DDBJ whole genome shotgun (WGS) entry which is preliminary data.</text>
</comment>
<dbReference type="EMBL" id="JABACJ020000003">
    <property type="protein sequence ID" value="MBU3875281.1"/>
    <property type="molecule type" value="Genomic_DNA"/>
</dbReference>
<dbReference type="Proteomes" id="UP000723714">
    <property type="component" value="Unassembled WGS sequence"/>
</dbReference>
<dbReference type="GO" id="GO:0016874">
    <property type="term" value="F:ligase activity"/>
    <property type="evidence" value="ECO:0007669"/>
    <property type="project" value="UniProtKB-KW"/>
</dbReference>
<evidence type="ECO:0000256" key="1">
    <source>
        <dbReference type="ARBA" id="ARBA00022450"/>
    </source>
</evidence>
<dbReference type="PROSITE" id="PS50075">
    <property type="entry name" value="CARRIER"/>
    <property type="match status" value="1"/>
</dbReference>
<feature type="domain" description="Carrier" evidence="4">
    <location>
        <begin position="1"/>
        <end position="76"/>
    </location>
</feature>
<sequence>MEEKVLDILERICEDDVVREDLDMDLFEEDLLDSLGFAELLVDIEEEFGIIIPPSEVERSDMNTANKIIAAIRIRS</sequence>